<dbReference type="GO" id="GO:0005506">
    <property type="term" value="F:iron ion binding"/>
    <property type="evidence" value="ECO:0007669"/>
    <property type="project" value="InterPro"/>
</dbReference>
<evidence type="ECO:0000313" key="7">
    <source>
        <dbReference type="EMBL" id="QMS55380.1"/>
    </source>
</evidence>
<dbReference type="SUPFAM" id="SSF81296">
    <property type="entry name" value="E set domains"/>
    <property type="match status" value="1"/>
</dbReference>
<dbReference type="SUPFAM" id="SSF53474">
    <property type="entry name" value="alpha/beta-Hydrolases"/>
    <property type="match status" value="1"/>
</dbReference>
<dbReference type="Pfam" id="PF00756">
    <property type="entry name" value="Esterase"/>
    <property type="match status" value="1"/>
</dbReference>
<dbReference type="KEGG" id="kvr:CIB50_0000060"/>
<dbReference type="Gene3D" id="3.40.50.1820">
    <property type="entry name" value="alpha/beta hydrolase"/>
    <property type="match status" value="1"/>
</dbReference>
<keyword evidence="3" id="KW-0378">Hydrolase</keyword>
<proteinExistence type="inferred from homology"/>
<name>A0A7D7Q421_KOCVA</name>
<evidence type="ECO:0000259" key="6">
    <source>
        <dbReference type="Pfam" id="PF11806"/>
    </source>
</evidence>
<dbReference type="RefSeq" id="WP_094394931.1">
    <property type="nucleotide sequence ID" value="NZ_CP059343.1"/>
</dbReference>
<organism evidence="7 8">
    <name type="scientific">Kocuria varians</name>
    <name type="common">Micrococcus varians</name>
    <dbReference type="NCBI Taxonomy" id="1272"/>
    <lineage>
        <taxon>Bacteria</taxon>
        <taxon>Bacillati</taxon>
        <taxon>Actinomycetota</taxon>
        <taxon>Actinomycetes</taxon>
        <taxon>Micrococcales</taxon>
        <taxon>Micrococcaceae</taxon>
        <taxon>Kocuria</taxon>
    </lineage>
</organism>
<evidence type="ECO:0000256" key="1">
    <source>
        <dbReference type="ARBA" id="ARBA00004496"/>
    </source>
</evidence>
<sequence length="439" mass="46965">MNQQNTPEPQGRRRPPKVPRPGPVPRADGPSVLAWEAALTSGDFRDVAAARREVEAALAQGTPLCEPAAPAANGDPRQFVTFLYHDDAAEVLLFVNRLTDESHLENSLMRRLPGTDVWHIGYLMETTWRASYCFLTARRGAAAPWRDAADHVDLRAALDGGKADPRNPSWCPGRGGRRLGVVALEDAPVSPWPVRPDPTATGPQWLAAPGGHRVTVASCGVAAGDSARTAPVVLLFDGEVWWEHGVVAAVRAAVADGALQPVHLVLLDSGGTERRWAELDGRGGIEDVVADELLPWLAQRLAWEPDPRRVAVAGQSLGGLSALLCALRRPDAVGAAASQSASLWQPYPMDVLRSLAATDGARALAGARIVLEAGEQEWVLTGPHDEFAAELARTPAQLRYQRFNGGHDYACWREALVPALVEIFPGGRPVGDPPGSAVE</sequence>
<comment type="subcellular location">
    <subcellularLocation>
        <location evidence="1">Cytoplasm</location>
    </subcellularLocation>
</comment>
<dbReference type="PANTHER" id="PTHR48098">
    <property type="entry name" value="ENTEROCHELIN ESTERASE-RELATED"/>
    <property type="match status" value="1"/>
</dbReference>
<dbReference type="GO" id="GO:0005975">
    <property type="term" value="P:carbohydrate metabolic process"/>
    <property type="evidence" value="ECO:0007669"/>
    <property type="project" value="UniProtKB-ARBA"/>
</dbReference>
<accession>A0A7D7Q421</accession>
<dbReference type="InterPro" id="IPR013783">
    <property type="entry name" value="Ig-like_fold"/>
</dbReference>
<dbReference type="InterPro" id="IPR029058">
    <property type="entry name" value="AB_hydrolase_fold"/>
</dbReference>
<reference evidence="7 8" key="2">
    <citation type="submission" date="2020-07" db="EMBL/GenBank/DDBJ databases">
        <title>Genome of starter culture bacteria Kocuria salsicia reveals its technological properties and safety for usage in meat industry.</title>
        <authorList>
            <person name="Michael M."/>
            <person name="Konstantin K."/>
            <person name="Evgenii K."/>
            <person name="Galina S."/>
            <person name="Oksana K."/>
            <person name="Andrei L."/>
        </authorList>
    </citation>
    <scope>NUCLEOTIDE SEQUENCE [LARGE SCALE GENOMIC DNA]</scope>
    <source>
        <strain evidence="7 8">80</strain>
    </source>
</reference>
<dbReference type="GO" id="GO:0008849">
    <property type="term" value="F:enterochelin esterase activity"/>
    <property type="evidence" value="ECO:0007669"/>
    <property type="project" value="InterPro"/>
</dbReference>
<evidence type="ECO:0000256" key="4">
    <source>
        <dbReference type="ARBA" id="ARBA00024201"/>
    </source>
</evidence>
<evidence type="ECO:0000256" key="5">
    <source>
        <dbReference type="SAM" id="MobiDB-lite"/>
    </source>
</evidence>
<dbReference type="InterPro" id="IPR014756">
    <property type="entry name" value="Ig_E-set"/>
</dbReference>
<dbReference type="Proteomes" id="UP000216825">
    <property type="component" value="Chromosome"/>
</dbReference>
<dbReference type="InterPro" id="IPR000801">
    <property type="entry name" value="Esterase-like"/>
</dbReference>
<feature type="region of interest" description="Disordered" evidence="5">
    <location>
        <begin position="1"/>
        <end position="30"/>
    </location>
</feature>
<gene>
    <name evidence="7" type="primary">fes</name>
    <name evidence="7" type="ORF">CIB50_0000060</name>
</gene>
<dbReference type="InterPro" id="IPR050583">
    <property type="entry name" value="Mycobacterial_A85_antigen"/>
</dbReference>
<dbReference type="PANTHER" id="PTHR48098:SF3">
    <property type="entry name" value="IRON(III) ENTEROBACTIN ESTERASE"/>
    <property type="match status" value="1"/>
</dbReference>
<dbReference type="GO" id="GO:0006826">
    <property type="term" value="P:iron ion transport"/>
    <property type="evidence" value="ECO:0007669"/>
    <property type="project" value="InterPro"/>
</dbReference>
<keyword evidence="2" id="KW-0963">Cytoplasm</keyword>
<comment type="similarity">
    <text evidence="4">Belongs to the Fes family.</text>
</comment>
<dbReference type="Pfam" id="PF11806">
    <property type="entry name" value="Enterochelin_N"/>
    <property type="match status" value="1"/>
</dbReference>
<dbReference type="InterPro" id="IPR021764">
    <property type="entry name" value="Enterochelin_esterase_N"/>
</dbReference>
<evidence type="ECO:0000256" key="3">
    <source>
        <dbReference type="ARBA" id="ARBA00022801"/>
    </source>
</evidence>
<protein>
    <submittedName>
        <fullName evidence="7">Enterochelin esterase</fullName>
    </submittedName>
</protein>
<dbReference type="EMBL" id="CP059343">
    <property type="protein sequence ID" value="QMS55380.1"/>
    <property type="molecule type" value="Genomic_DNA"/>
</dbReference>
<reference evidence="8" key="1">
    <citation type="submission" date="2017-08" db="EMBL/GenBank/DDBJ databases">
        <title>Draft Genome Sequence of Kocuria varians 80.</title>
        <authorList>
            <person name="Minaev M."/>
            <person name="Kurbakov K.A."/>
            <person name="Solodovnikova G.I."/>
            <person name="Kuznetsova O.A."/>
            <person name="Lisitsyn A.B."/>
        </authorList>
    </citation>
    <scope>NUCLEOTIDE SEQUENCE [LARGE SCALE GENOMIC DNA]</scope>
    <source>
        <strain evidence="8">80</strain>
    </source>
</reference>
<evidence type="ECO:0000256" key="2">
    <source>
        <dbReference type="ARBA" id="ARBA00022490"/>
    </source>
</evidence>
<evidence type="ECO:0000313" key="8">
    <source>
        <dbReference type="Proteomes" id="UP000216825"/>
    </source>
</evidence>
<dbReference type="GO" id="GO:0005737">
    <property type="term" value="C:cytoplasm"/>
    <property type="evidence" value="ECO:0007669"/>
    <property type="project" value="UniProtKB-SubCell"/>
</dbReference>
<dbReference type="Gene3D" id="2.60.40.10">
    <property type="entry name" value="Immunoglobulins"/>
    <property type="match status" value="1"/>
</dbReference>
<keyword evidence="8" id="KW-1185">Reference proteome</keyword>
<feature type="domain" description="Enterochelin esterase N-terminal" evidence="6">
    <location>
        <begin position="80"/>
        <end position="192"/>
    </location>
</feature>
<dbReference type="AlphaFoldDB" id="A0A7D7Q421"/>